<dbReference type="RefSeq" id="XP_058311099.1">
    <property type="nucleotide sequence ID" value="XM_058448755.1"/>
</dbReference>
<dbReference type="GeneID" id="83176056"/>
<dbReference type="EMBL" id="JAPQKR010000005">
    <property type="protein sequence ID" value="KAJ5215286.1"/>
    <property type="molecule type" value="Genomic_DNA"/>
</dbReference>
<keyword evidence="2" id="KW-1185">Reference proteome</keyword>
<reference evidence="1" key="2">
    <citation type="journal article" date="2023" name="IMA Fungus">
        <title>Comparative genomic study of the Penicillium genus elucidates a diverse pangenome and 15 lateral gene transfer events.</title>
        <authorList>
            <person name="Petersen C."/>
            <person name="Sorensen T."/>
            <person name="Nielsen M.R."/>
            <person name="Sondergaard T.E."/>
            <person name="Sorensen J.L."/>
            <person name="Fitzpatrick D.A."/>
            <person name="Frisvad J.C."/>
            <person name="Nielsen K.L."/>
        </authorList>
    </citation>
    <scope>NUCLEOTIDE SEQUENCE</scope>
    <source>
        <strain evidence="1">IBT 15544</strain>
    </source>
</reference>
<evidence type="ECO:0000313" key="2">
    <source>
        <dbReference type="Proteomes" id="UP001150904"/>
    </source>
</evidence>
<proteinExistence type="predicted"/>
<dbReference type="OrthoDB" id="4368774at2759"/>
<comment type="caution">
    <text evidence="1">The sequence shown here is derived from an EMBL/GenBank/DDBJ whole genome shotgun (WGS) entry which is preliminary data.</text>
</comment>
<reference evidence="1" key="1">
    <citation type="submission" date="2022-12" db="EMBL/GenBank/DDBJ databases">
        <authorList>
            <person name="Petersen C."/>
        </authorList>
    </citation>
    <scope>NUCLEOTIDE SEQUENCE</scope>
    <source>
        <strain evidence="1">IBT 15544</strain>
    </source>
</reference>
<evidence type="ECO:0000313" key="1">
    <source>
        <dbReference type="EMBL" id="KAJ5215286.1"/>
    </source>
</evidence>
<dbReference type="AlphaFoldDB" id="A0A9W9TAE7"/>
<name>A0A9W9TAE7_9EURO</name>
<accession>A0A9W9TAE7</accession>
<protein>
    <submittedName>
        <fullName evidence="1">Uncharacterized protein</fullName>
    </submittedName>
</protein>
<gene>
    <name evidence="1" type="ORF">N7498_001693</name>
</gene>
<dbReference type="Proteomes" id="UP001150904">
    <property type="component" value="Unassembled WGS sequence"/>
</dbReference>
<organism evidence="1 2">
    <name type="scientific">Penicillium cinerascens</name>
    <dbReference type="NCBI Taxonomy" id="70096"/>
    <lineage>
        <taxon>Eukaryota</taxon>
        <taxon>Fungi</taxon>
        <taxon>Dikarya</taxon>
        <taxon>Ascomycota</taxon>
        <taxon>Pezizomycotina</taxon>
        <taxon>Eurotiomycetes</taxon>
        <taxon>Eurotiomycetidae</taxon>
        <taxon>Eurotiales</taxon>
        <taxon>Aspergillaceae</taxon>
        <taxon>Penicillium</taxon>
    </lineage>
</organism>
<sequence>MAIRWALSTEAGEGAEDTTLDWRGYYDIEQGPSITPECSNSSLNTACALTNGSTETFTEMGDQDEDDLRQCWRPEDLEKILLGDDKVSISRISKFGLIHDRYARLKGLHVFSAHQEEYLPVSKQWGLGLSRILNEGNGAVATDAFRRSGHNFTSNPFKEFVREASGIQSDSIEAFYGKYERLSIKLYYDVLKAPKHRDVLLELKTILERIESDPFIITTIEHTWQTLLVKQQKRRVIPSDAGIEGLTKKLNKILDRVIINPLQQLLGKPSPVPQILKDLEVLTYRFHDYYCMASQVDWDSPFDTNIYFLEQIRWGLSIPALAEAITKQDQTLFSLYITVAFTKNQDTSKLEQARSSLNRRWSSFSNDIKYCLAARIDVVSQVDQLAQAFYLRRNYYSLTAIINGVKESGLETDALREFGKLIDFAYYRQNINTKTQDALHFLSPAIFDFSKGKIGSAQNVISASASYTSGVRSPGPLMKFKPQGHNNMGKHGSSHQHGTPYYWFHFVNPFFACFGGQQS</sequence>